<dbReference type="Proteomes" id="UP001500280">
    <property type="component" value="Unassembled WGS sequence"/>
</dbReference>
<name>A0ABP4ULF9_9ACTN</name>
<feature type="transmembrane region" description="Helical" evidence="2">
    <location>
        <begin position="121"/>
        <end position="145"/>
    </location>
</feature>
<gene>
    <name evidence="3" type="ORF">GCM10009745_61170</name>
</gene>
<evidence type="ECO:0000256" key="1">
    <source>
        <dbReference type="SAM" id="MobiDB-lite"/>
    </source>
</evidence>
<keyword evidence="4" id="KW-1185">Reference proteome</keyword>
<proteinExistence type="predicted"/>
<evidence type="ECO:0000313" key="3">
    <source>
        <dbReference type="EMBL" id="GAA1705312.1"/>
    </source>
</evidence>
<sequence length="184" mass="18882">MVSTPTPPGDDQNDPQDTPGQTPGGQPGQYGQPGYGQQQPGSYPGQPGQYGQPQQPDYGQQQPGYGQQPPQAPGYGQQQPGAGGYGQQPGQPAAGGYGAYPGGQNQGYGYGAQAAPSNTPMILSIIGIVCWFCCSPAAIGLGLFAQSKYREQGQSDTLAKVTWIGGIAFLVLGIISYATGLVGR</sequence>
<feature type="compositionally biased region" description="Low complexity" evidence="1">
    <location>
        <begin position="35"/>
        <end position="80"/>
    </location>
</feature>
<protein>
    <recommendedName>
        <fullName evidence="5">DUF4190 domain-containing protein</fullName>
    </recommendedName>
</protein>
<evidence type="ECO:0000256" key="2">
    <source>
        <dbReference type="SAM" id="Phobius"/>
    </source>
</evidence>
<feature type="region of interest" description="Disordered" evidence="1">
    <location>
        <begin position="1"/>
        <end position="98"/>
    </location>
</feature>
<reference evidence="4" key="1">
    <citation type="journal article" date="2019" name="Int. J. Syst. Evol. Microbiol.">
        <title>The Global Catalogue of Microorganisms (GCM) 10K type strain sequencing project: providing services to taxonomists for standard genome sequencing and annotation.</title>
        <authorList>
            <consortium name="The Broad Institute Genomics Platform"/>
            <consortium name="The Broad Institute Genome Sequencing Center for Infectious Disease"/>
            <person name="Wu L."/>
            <person name="Ma J."/>
        </authorList>
    </citation>
    <scope>NUCLEOTIDE SEQUENCE [LARGE SCALE GENOMIC DNA]</scope>
    <source>
        <strain evidence="4">JCM 14307</strain>
    </source>
</reference>
<dbReference type="EMBL" id="BAAANF010000020">
    <property type="protein sequence ID" value="GAA1705312.1"/>
    <property type="molecule type" value="Genomic_DNA"/>
</dbReference>
<feature type="compositionally biased region" description="Gly residues" evidence="1">
    <location>
        <begin position="81"/>
        <end position="98"/>
    </location>
</feature>
<feature type="compositionally biased region" description="Gly residues" evidence="1">
    <location>
        <begin position="22"/>
        <end position="34"/>
    </location>
</feature>
<keyword evidence="2" id="KW-0812">Transmembrane</keyword>
<accession>A0ABP4ULF9</accession>
<keyword evidence="2" id="KW-0472">Membrane</keyword>
<evidence type="ECO:0008006" key="5">
    <source>
        <dbReference type="Google" id="ProtNLM"/>
    </source>
</evidence>
<keyword evidence="2" id="KW-1133">Transmembrane helix</keyword>
<comment type="caution">
    <text evidence="3">The sequence shown here is derived from an EMBL/GenBank/DDBJ whole genome shotgun (WGS) entry which is preliminary data.</text>
</comment>
<organism evidence="3 4">
    <name type="scientific">Kribbella yunnanensis</name>
    <dbReference type="NCBI Taxonomy" id="190194"/>
    <lineage>
        <taxon>Bacteria</taxon>
        <taxon>Bacillati</taxon>
        <taxon>Actinomycetota</taxon>
        <taxon>Actinomycetes</taxon>
        <taxon>Propionibacteriales</taxon>
        <taxon>Kribbellaceae</taxon>
        <taxon>Kribbella</taxon>
    </lineage>
</organism>
<evidence type="ECO:0000313" key="4">
    <source>
        <dbReference type="Proteomes" id="UP001500280"/>
    </source>
</evidence>
<feature type="transmembrane region" description="Helical" evidence="2">
    <location>
        <begin position="157"/>
        <end position="178"/>
    </location>
</feature>